<name>A0A6C7E7Q8_ILUCY</name>
<accession>A0A6C7E7Q8</accession>
<organism evidence="1 2">
    <name type="scientific">Ilumatobacter coccineus (strain NBRC 103263 / KCTC 29153 / YM16-304)</name>
    <dbReference type="NCBI Taxonomy" id="1313172"/>
    <lineage>
        <taxon>Bacteria</taxon>
        <taxon>Bacillati</taxon>
        <taxon>Actinomycetota</taxon>
        <taxon>Acidimicrobiia</taxon>
        <taxon>Acidimicrobiales</taxon>
        <taxon>Ilumatobacteraceae</taxon>
        <taxon>Ilumatobacter</taxon>
    </lineage>
</organism>
<proteinExistence type="predicted"/>
<dbReference type="EMBL" id="AP012057">
    <property type="protein sequence ID" value="BAN02403.1"/>
    <property type="molecule type" value="Genomic_DNA"/>
</dbReference>
<evidence type="ECO:0000313" key="1">
    <source>
        <dbReference type="EMBL" id="BAN02403.1"/>
    </source>
</evidence>
<dbReference type="AlphaFoldDB" id="A0A6C7E7Q8"/>
<protein>
    <recommendedName>
        <fullName evidence="3">DUF2332 domain-containing protein</fullName>
    </recommendedName>
</protein>
<evidence type="ECO:0008006" key="3">
    <source>
        <dbReference type="Google" id="ProtNLM"/>
    </source>
</evidence>
<dbReference type="Pfam" id="PF10094">
    <property type="entry name" value="DUF2332"/>
    <property type="match status" value="1"/>
</dbReference>
<reference evidence="1 2" key="1">
    <citation type="journal article" date="2013" name="Int. J. Syst. Evol. Microbiol.">
        <title>Ilumatobacter nonamiense sp. nov. and Ilumatobacter coccineum sp. nov., isolated from seashore sand.</title>
        <authorList>
            <person name="Matsumoto A."/>
            <person name="Kasai H."/>
            <person name="Matsuo Y."/>
            <person name="Shizuri Y."/>
            <person name="Ichikawa N."/>
            <person name="Fujita N."/>
            <person name="Omura S."/>
            <person name="Takahashi Y."/>
        </authorList>
    </citation>
    <scope>NUCLEOTIDE SEQUENCE [LARGE SCALE GENOMIC DNA]</scope>
    <source>
        <strain evidence="2">NBRC 103263 / KCTC 29153 / YM16-304</strain>
    </source>
</reference>
<keyword evidence="2" id="KW-1185">Reference proteome</keyword>
<dbReference type="Proteomes" id="UP000011863">
    <property type="component" value="Chromosome"/>
</dbReference>
<dbReference type="InterPro" id="IPR011200">
    <property type="entry name" value="UCP012608"/>
</dbReference>
<dbReference type="KEGG" id="aym:YM304_20890"/>
<gene>
    <name evidence="1" type="ORF">YM304_20890</name>
</gene>
<evidence type="ECO:0000313" key="2">
    <source>
        <dbReference type="Proteomes" id="UP000011863"/>
    </source>
</evidence>
<sequence length="356" mass="39792">MNDSELARRFRDSAIQSAPRAPLNAALADAIARRPNLWSLLGEAPTEQQLPVLLLAAIHHLVLADPDHRLARWYPNITESPFPADDPRLAATLETFVMERADEVRSLVRTRRVQTNEVGRCAVLLPAFGMIGDEVGPVTHLDVGTSAGLNLLLPRFAYRYDDRPLIGDHTSSVELECSTRGTAPTPLTDLEMPNVRRGCGVDLRPIDISDADDARWLEACCWPDQADRFHRLRAAIELARATPPDVVQGDAVDSLSQSIERLSTDGHPVVTTTWALNYLPPDRRTAFVDELDRLAEHTDLSWISAEAPALTPELPHAVDPVDPHRTELTLVTWRAGRREVRHLAETHPHGYWIHWR</sequence>